<dbReference type="Gene3D" id="3.30.1150.10">
    <property type="match status" value="1"/>
</dbReference>
<evidence type="ECO:0000313" key="3">
    <source>
        <dbReference type="EMBL" id="MDO7848915.1"/>
    </source>
</evidence>
<organism evidence="3 4">
    <name type="scientific">Hymenobacter mellowenesis</name>
    <dbReference type="NCBI Taxonomy" id="3063995"/>
    <lineage>
        <taxon>Bacteria</taxon>
        <taxon>Pseudomonadati</taxon>
        <taxon>Bacteroidota</taxon>
        <taxon>Cytophagia</taxon>
        <taxon>Cytophagales</taxon>
        <taxon>Hymenobacteraceae</taxon>
        <taxon>Hymenobacter</taxon>
    </lineage>
</organism>
<dbReference type="Proteomes" id="UP001167796">
    <property type="component" value="Unassembled WGS sequence"/>
</dbReference>
<dbReference type="Pfam" id="PF03544">
    <property type="entry name" value="TonB_C"/>
    <property type="match status" value="1"/>
</dbReference>
<name>A0ABT9AIG5_9BACT</name>
<evidence type="ECO:0000256" key="1">
    <source>
        <dbReference type="SAM" id="SignalP"/>
    </source>
</evidence>
<dbReference type="RefSeq" id="WP_305013581.1">
    <property type="nucleotide sequence ID" value="NZ_JAUQSX010000013.1"/>
</dbReference>
<gene>
    <name evidence="3" type="ORF">Q5H92_21295</name>
</gene>
<feature type="domain" description="TonB C-terminal" evidence="2">
    <location>
        <begin position="74"/>
        <end position="141"/>
    </location>
</feature>
<dbReference type="InterPro" id="IPR037682">
    <property type="entry name" value="TonB_C"/>
</dbReference>
<accession>A0ABT9AIG5</accession>
<evidence type="ECO:0000259" key="2">
    <source>
        <dbReference type="Pfam" id="PF03544"/>
    </source>
</evidence>
<proteinExistence type="predicted"/>
<reference evidence="3" key="1">
    <citation type="submission" date="2023-07" db="EMBL/GenBank/DDBJ databases">
        <authorList>
            <person name="Kim M.K."/>
        </authorList>
    </citation>
    <scope>NUCLEOTIDE SEQUENCE</scope>
    <source>
        <strain evidence="3">M29</strain>
    </source>
</reference>
<feature type="chain" id="PRO_5045566015" evidence="1">
    <location>
        <begin position="22"/>
        <end position="153"/>
    </location>
</feature>
<protein>
    <submittedName>
        <fullName evidence="3">Energy transducer TonB</fullName>
    </submittedName>
</protein>
<sequence>MKTRHFALLVLSCFVAPTAPATVAAQGAPSSSTSTEPAKVYTNVEQLPQLPTGGGSQALIEGIQRSILRTNPAVARSGKGRVVVAFTIGADGLFKDGYIDTGIGSGPDGAVLAAVQKMPRLLPGRQQGQRVPVQMRLPIVFPVVAVAAPPAAQ</sequence>
<evidence type="ECO:0000313" key="4">
    <source>
        <dbReference type="Proteomes" id="UP001167796"/>
    </source>
</evidence>
<comment type="caution">
    <text evidence="3">The sequence shown here is derived from an EMBL/GenBank/DDBJ whole genome shotgun (WGS) entry which is preliminary data.</text>
</comment>
<keyword evidence="4" id="KW-1185">Reference proteome</keyword>
<keyword evidence="1" id="KW-0732">Signal</keyword>
<dbReference type="EMBL" id="JAUQSX010000013">
    <property type="protein sequence ID" value="MDO7848915.1"/>
    <property type="molecule type" value="Genomic_DNA"/>
</dbReference>
<feature type="signal peptide" evidence="1">
    <location>
        <begin position="1"/>
        <end position="21"/>
    </location>
</feature>
<dbReference type="SUPFAM" id="SSF74653">
    <property type="entry name" value="TolA/TonB C-terminal domain"/>
    <property type="match status" value="1"/>
</dbReference>